<feature type="compositionally biased region" description="Polar residues" evidence="1">
    <location>
        <begin position="118"/>
        <end position="127"/>
    </location>
</feature>
<evidence type="ECO:0000256" key="1">
    <source>
        <dbReference type="SAM" id="MobiDB-lite"/>
    </source>
</evidence>
<accession>A0ABN8QPU3</accession>
<protein>
    <recommendedName>
        <fullName evidence="2">DUF6589 domain-containing protein</fullName>
    </recommendedName>
</protein>
<feature type="compositionally biased region" description="Basic and acidic residues" evidence="1">
    <location>
        <begin position="103"/>
        <end position="117"/>
    </location>
</feature>
<evidence type="ECO:0000313" key="3">
    <source>
        <dbReference type="EMBL" id="CAH3167505.1"/>
    </source>
</evidence>
<keyword evidence="4" id="KW-1185">Reference proteome</keyword>
<dbReference type="Pfam" id="PF20231">
    <property type="entry name" value="DUF6589"/>
    <property type="match status" value="1"/>
</dbReference>
<dbReference type="InterPro" id="IPR046496">
    <property type="entry name" value="DUF6589"/>
</dbReference>
<evidence type="ECO:0000259" key="2">
    <source>
        <dbReference type="Pfam" id="PF20231"/>
    </source>
</evidence>
<reference evidence="3 4" key="1">
    <citation type="submission" date="2022-05" db="EMBL/GenBank/DDBJ databases">
        <authorList>
            <consortium name="Genoscope - CEA"/>
            <person name="William W."/>
        </authorList>
    </citation>
    <scope>NUCLEOTIDE SEQUENCE [LARGE SCALE GENOMIC DNA]</scope>
</reference>
<name>A0ABN8QPU3_9CNID</name>
<organism evidence="3 4">
    <name type="scientific">Porites lobata</name>
    <dbReference type="NCBI Taxonomy" id="104759"/>
    <lineage>
        <taxon>Eukaryota</taxon>
        <taxon>Metazoa</taxon>
        <taxon>Cnidaria</taxon>
        <taxon>Anthozoa</taxon>
        <taxon>Hexacorallia</taxon>
        <taxon>Scleractinia</taxon>
        <taxon>Fungiina</taxon>
        <taxon>Poritidae</taxon>
        <taxon>Porites</taxon>
    </lineage>
</organism>
<comment type="caution">
    <text evidence="3">The sequence shown here is derived from an EMBL/GenBank/DDBJ whole genome shotgun (WGS) entry which is preliminary data.</text>
</comment>
<dbReference type="EMBL" id="CALNXK010000141">
    <property type="protein sequence ID" value="CAH3167505.1"/>
    <property type="molecule type" value="Genomic_DNA"/>
</dbReference>
<proteinExistence type="predicted"/>
<sequence length="1032" mass="116561">MSGETPKKVTSAEGDCFLCKDKIPSLKEKVKIFGKSELQIGALIHRALGVDLGVYVGSENLAICRLCYNMLNAYNKALKKVNQIVDGIKQKFESNGPLRIKRLSKDSTKAPEARKSLSFDSNPSGEISQGPPLPVSLKPPDNVCVSAFTKLPPVFGFGAISPIAPLSIFRAPNCVQSSGIVGPMQFCPMSSSTPKTPREISERSITETKVYLSRIAKAILKNVKLKKIVVEKVLQLMTSQINGICSRKQPSMLRANTKEEIVNFDFEKLCLEWKERAPIFYAFLMTCATTTRKEIAPEWLPSIAVAGSILLKQRNSHMNGCATVLGILIKSRSLEATFGRLSKMKVTCSAAKVRAKFDVLGENHGQEILDLQKKMSNEEEVVLEHTRKVVAITGSCSSNEHPCTQQCADDATKAKFELKQAKKNMHPGFAIAFDNIDGKRECRHMTKDNQNLDFHWVNHKIIMNRVSGGCLETSPRDITSLSNLKLFPTVDDQKFQRYNYTILVSRVLVEHLDCFSALKDVCVFHIPHKYSNEMAKKSEVLPMGVLFKNENLTEDMIDILRHFQTYLPTVTIQGEKKFASQICTGDQLSVERAVNAIHSVSNGHTAEDRLEGFTMQLGDWHTGVKILELLFRRFYSGSSSDDHCTLFADRNLINRRNVREDPHSAYRPDRDFLILEVKARILAAAFHVLGLKSKDEKPLHYPFPEDLPNWNKLQRLQFLHKAAGMIVDEIVIDEAMMNGSLQELVSDEERREIQRCLDVNEDGRFPCRFPGCNTSFKYNGKSRRRHELSHDPPVVIEEVTTTTSSTTTDQASKSSDDVFNYNAALLSEGLFFMNFLDAVSEGDGQRIMRQYKYLMLLCKADDPHSTKYALESLYQLLLVNGLSQKESEIFVWNRTVNNHGGLGNNIPHDLEVEHSNNFNKQGYCNIGANLSEKAVSRISHAEKPVRNISGKVDRLLQRFIRSGKHIQRFPVVDLDVLLKKLNESEVFKYQEGRSYRHFKGFERDALVNLDMSKMYAWLNDHKKKFSSGVKAR</sequence>
<evidence type="ECO:0000313" key="4">
    <source>
        <dbReference type="Proteomes" id="UP001159405"/>
    </source>
</evidence>
<feature type="domain" description="DUF6589" evidence="2">
    <location>
        <begin position="487"/>
        <end position="965"/>
    </location>
</feature>
<feature type="region of interest" description="Disordered" evidence="1">
    <location>
        <begin position="103"/>
        <end position="132"/>
    </location>
</feature>
<gene>
    <name evidence="3" type="ORF">PLOB_00008841</name>
</gene>
<dbReference type="Proteomes" id="UP001159405">
    <property type="component" value="Unassembled WGS sequence"/>
</dbReference>